<protein>
    <submittedName>
        <fullName evidence="3">Outer membrane protein beta-barrel domain-containing protein</fullName>
    </submittedName>
</protein>
<evidence type="ECO:0000259" key="2">
    <source>
        <dbReference type="Pfam" id="PF13568"/>
    </source>
</evidence>
<gene>
    <name evidence="3" type="ORF">SAMN05421761_105184</name>
</gene>
<proteinExistence type="predicted"/>
<name>A0A1N7M852_9BACT</name>
<evidence type="ECO:0000313" key="3">
    <source>
        <dbReference type="EMBL" id="SIS82268.1"/>
    </source>
</evidence>
<sequence>MKNILLLLFSFLMISTLKAQDFSIGPKFGVSQANIKVNGDGFASGEDKMGYHIGAFVRMGGASIFVQPEFLYTNTGGFIVDENNNATIETNFNRLDIPMMVGFKLAKFFRVQAGPIASILLDQSFGENPIAATQNIEYRNSTIGYQAGIGLDLGNLILDAKYESSLNRIAGSVAGFQTDQRQTQLVLSAGFRLF</sequence>
<reference evidence="4" key="1">
    <citation type="submission" date="2017-01" db="EMBL/GenBank/DDBJ databases">
        <authorList>
            <person name="Varghese N."/>
            <person name="Submissions S."/>
        </authorList>
    </citation>
    <scope>NUCLEOTIDE SEQUENCE [LARGE SCALE GENOMIC DNA]</scope>
    <source>
        <strain evidence="4">DSM 46698</strain>
    </source>
</reference>
<dbReference type="InterPro" id="IPR025665">
    <property type="entry name" value="Beta-barrel_OMP_2"/>
</dbReference>
<dbReference type="AlphaFoldDB" id="A0A1N7M852"/>
<evidence type="ECO:0000313" key="4">
    <source>
        <dbReference type="Proteomes" id="UP000186026"/>
    </source>
</evidence>
<feature type="chain" id="PRO_5012726853" evidence="1">
    <location>
        <begin position="20"/>
        <end position="194"/>
    </location>
</feature>
<keyword evidence="4" id="KW-1185">Reference proteome</keyword>
<organism evidence="3 4">
    <name type="scientific">Belliella pelovolcani</name>
    <dbReference type="NCBI Taxonomy" id="529505"/>
    <lineage>
        <taxon>Bacteria</taxon>
        <taxon>Pseudomonadati</taxon>
        <taxon>Bacteroidota</taxon>
        <taxon>Cytophagia</taxon>
        <taxon>Cytophagales</taxon>
        <taxon>Cyclobacteriaceae</taxon>
        <taxon>Belliella</taxon>
    </lineage>
</organism>
<evidence type="ECO:0000256" key="1">
    <source>
        <dbReference type="SAM" id="SignalP"/>
    </source>
</evidence>
<dbReference type="RefSeq" id="WP_076500306.1">
    <property type="nucleotide sequence ID" value="NZ_FTOP01000005.1"/>
</dbReference>
<dbReference type="STRING" id="529505.SAMN05421761_105184"/>
<dbReference type="OrthoDB" id="1001536at2"/>
<dbReference type="Pfam" id="PF13568">
    <property type="entry name" value="OMP_b-brl_2"/>
    <property type="match status" value="1"/>
</dbReference>
<accession>A0A1N7M852</accession>
<dbReference type="Proteomes" id="UP000186026">
    <property type="component" value="Unassembled WGS sequence"/>
</dbReference>
<feature type="signal peptide" evidence="1">
    <location>
        <begin position="1"/>
        <end position="19"/>
    </location>
</feature>
<keyword evidence="1" id="KW-0732">Signal</keyword>
<feature type="domain" description="Outer membrane protein beta-barrel" evidence="2">
    <location>
        <begin position="19"/>
        <end position="169"/>
    </location>
</feature>
<dbReference type="EMBL" id="FTOP01000005">
    <property type="protein sequence ID" value="SIS82268.1"/>
    <property type="molecule type" value="Genomic_DNA"/>
</dbReference>